<name>A0A538U100_UNCEI</name>
<feature type="compositionally biased region" description="Low complexity" evidence="1">
    <location>
        <begin position="169"/>
        <end position="179"/>
    </location>
</feature>
<dbReference type="AlphaFoldDB" id="A0A538U100"/>
<evidence type="ECO:0000313" key="2">
    <source>
        <dbReference type="EMBL" id="TMQ69586.1"/>
    </source>
</evidence>
<feature type="compositionally biased region" description="Gly residues" evidence="1">
    <location>
        <begin position="289"/>
        <end position="299"/>
    </location>
</feature>
<dbReference type="Proteomes" id="UP000319771">
    <property type="component" value="Unassembled WGS sequence"/>
</dbReference>
<feature type="region of interest" description="Disordered" evidence="1">
    <location>
        <begin position="1"/>
        <end position="30"/>
    </location>
</feature>
<protein>
    <recommendedName>
        <fullName evidence="4">DUF1801 domain-containing protein</fullName>
    </recommendedName>
</protein>
<feature type="region of interest" description="Disordered" evidence="1">
    <location>
        <begin position="163"/>
        <end position="239"/>
    </location>
</feature>
<organism evidence="2 3">
    <name type="scientific">Eiseniibacteriota bacterium</name>
    <dbReference type="NCBI Taxonomy" id="2212470"/>
    <lineage>
        <taxon>Bacteria</taxon>
        <taxon>Candidatus Eiseniibacteriota</taxon>
    </lineage>
</organism>
<evidence type="ECO:0000256" key="1">
    <source>
        <dbReference type="SAM" id="MobiDB-lite"/>
    </source>
</evidence>
<gene>
    <name evidence="2" type="ORF">E6K81_14610</name>
</gene>
<feature type="compositionally biased region" description="Polar residues" evidence="1">
    <location>
        <begin position="265"/>
        <end position="281"/>
    </location>
</feature>
<sequence>MSPAAASRRAKAGPAQRPKPARAVSARKPATAAKDDFAAVFATLEQILAPYESRALTRAGGRTGFWLNSGKVGPNKYQYAFAGVRLGKGYVSYYLMPVYMNAALQTKISPELKARMQGKACFNFKRPDPALFEELAALTEAGYQGFKKQGYIQRGRFPATSHPHLPWVSGDARGAVRSSRSARRRTESAGTPVRWPKRTNQDSARNPCPASSRHAPAYSAASGRPGRTASFSNWSAARDGSPAVRKSIASFSWSCAHAGSCLSAAMTSSGPARTSVSTGTVSKRKNRSGPGGAEAGRGR</sequence>
<reference evidence="2 3" key="1">
    <citation type="journal article" date="2019" name="Nat. Microbiol.">
        <title>Mediterranean grassland soil C-N compound turnover is dependent on rainfall and depth, and is mediated by genomically divergent microorganisms.</title>
        <authorList>
            <person name="Diamond S."/>
            <person name="Andeer P.F."/>
            <person name="Li Z."/>
            <person name="Crits-Christoph A."/>
            <person name="Burstein D."/>
            <person name="Anantharaman K."/>
            <person name="Lane K.R."/>
            <person name="Thomas B.C."/>
            <person name="Pan C."/>
            <person name="Northen T.R."/>
            <person name="Banfield J.F."/>
        </authorList>
    </citation>
    <scope>NUCLEOTIDE SEQUENCE [LARGE SCALE GENOMIC DNA]</scope>
    <source>
        <strain evidence="2">WS_11</strain>
    </source>
</reference>
<feature type="compositionally biased region" description="Low complexity" evidence="1">
    <location>
        <begin position="1"/>
        <end position="15"/>
    </location>
</feature>
<evidence type="ECO:0000313" key="3">
    <source>
        <dbReference type="Proteomes" id="UP000319771"/>
    </source>
</evidence>
<feature type="region of interest" description="Disordered" evidence="1">
    <location>
        <begin position="265"/>
        <end position="299"/>
    </location>
</feature>
<proteinExistence type="predicted"/>
<accession>A0A538U100</accession>
<comment type="caution">
    <text evidence="2">The sequence shown here is derived from an EMBL/GenBank/DDBJ whole genome shotgun (WGS) entry which is preliminary data.</text>
</comment>
<dbReference type="EMBL" id="VBPB01000296">
    <property type="protein sequence ID" value="TMQ69586.1"/>
    <property type="molecule type" value="Genomic_DNA"/>
</dbReference>
<evidence type="ECO:0008006" key="4">
    <source>
        <dbReference type="Google" id="ProtNLM"/>
    </source>
</evidence>